<evidence type="ECO:0000313" key="3">
    <source>
        <dbReference type="Proteomes" id="UP000610303"/>
    </source>
</evidence>
<comment type="caution">
    <text evidence="2">The sequence shown here is derived from an EMBL/GenBank/DDBJ whole genome shotgun (WGS) entry which is preliminary data.</text>
</comment>
<keyword evidence="3" id="KW-1185">Reference proteome</keyword>
<reference evidence="2" key="2">
    <citation type="submission" date="2020-09" db="EMBL/GenBank/DDBJ databases">
        <authorList>
            <person name="Sun Q."/>
            <person name="Ohkuma M."/>
        </authorList>
    </citation>
    <scope>NUCLEOTIDE SEQUENCE</scope>
    <source>
        <strain evidence="2">JCM 3346</strain>
    </source>
</reference>
<reference evidence="2" key="1">
    <citation type="journal article" date="2014" name="Int. J. Syst. Evol. Microbiol.">
        <title>Complete genome sequence of Corynebacterium casei LMG S-19264T (=DSM 44701T), isolated from a smear-ripened cheese.</title>
        <authorList>
            <consortium name="US DOE Joint Genome Institute (JGI-PGF)"/>
            <person name="Walter F."/>
            <person name="Albersmeier A."/>
            <person name="Kalinowski J."/>
            <person name="Ruckert C."/>
        </authorList>
    </citation>
    <scope>NUCLEOTIDE SEQUENCE</scope>
    <source>
        <strain evidence="2">JCM 3346</strain>
    </source>
</reference>
<dbReference type="InterPro" id="IPR039261">
    <property type="entry name" value="FNR_nucleotide-bd"/>
</dbReference>
<proteinExistence type="predicted"/>
<dbReference type="GO" id="GO:0016491">
    <property type="term" value="F:oxidoreductase activity"/>
    <property type="evidence" value="ECO:0007669"/>
    <property type="project" value="InterPro"/>
</dbReference>
<dbReference type="InterPro" id="IPR017938">
    <property type="entry name" value="Riboflavin_synthase-like_b-brl"/>
</dbReference>
<protein>
    <submittedName>
        <fullName evidence="2">Siderophore-interacting protein</fullName>
    </submittedName>
</protein>
<dbReference type="SUPFAM" id="SSF63380">
    <property type="entry name" value="Riboflavin synthase domain-like"/>
    <property type="match status" value="1"/>
</dbReference>
<feature type="domain" description="FAD-binding FR-type" evidence="1">
    <location>
        <begin position="7"/>
        <end position="133"/>
    </location>
</feature>
<dbReference type="Gene3D" id="3.40.50.80">
    <property type="entry name" value="Nucleotide-binding domain of ferredoxin-NADP reductase (FNR) module"/>
    <property type="match status" value="1"/>
</dbReference>
<accession>A0A918FER9</accession>
<dbReference type="InterPro" id="IPR039374">
    <property type="entry name" value="SIP_fam"/>
</dbReference>
<dbReference type="RefSeq" id="WP_189085837.1">
    <property type="nucleotide sequence ID" value="NZ_BMRJ01000002.1"/>
</dbReference>
<dbReference type="InterPro" id="IPR013113">
    <property type="entry name" value="SIP_FAD-bd"/>
</dbReference>
<dbReference type="Gene3D" id="2.40.30.10">
    <property type="entry name" value="Translation factors"/>
    <property type="match status" value="1"/>
</dbReference>
<sequence length="299" mass="33229">MSRPEVNLVHRVEVAEVRRLTPGMIRIVFTGPGLEGFVSSGVGDEYLRLFLPAEGHAEPQLPVATDDGYWEFPEGVEPCEVRTYTVREWDGPAGRLVIDFVVHEGGIAATWALGAEPGHVVGVNTPRGLYAPAEGIEWQLLVADATGLPAAVRLAEQAPAGVRTRLVLEVSGEQDEHRPELPANVELAWVHGGNGHAPSRLEEIVRASELPKTPGYVWVAGESAVTRAVRKYLRHELKLPPTAYKVVGYWVERAEQWHERYEALPEDVRTRLSEMWDDESRDEEELQDEYVAVLESHGL</sequence>
<dbReference type="AlphaFoldDB" id="A0A918FER9"/>
<dbReference type="PROSITE" id="PS51384">
    <property type="entry name" value="FAD_FR"/>
    <property type="match status" value="1"/>
</dbReference>
<dbReference type="Proteomes" id="UP000610303">
    <property type="component" value="Unassembled WGS sequence"/>
</dbReference>
<dbReference type="Pfam" id="PF04954">
    <property type="entry name" value="SIP"/>
    <property type="match status" value="1"/>
</dbReference>
<evidence type="ECO:0000313" key="2">
    <source>
        <dbReference type="EMBL" id="GGR31227.1"/>
    </source>
</evidence>
<evidence type="ECO:0000259" key="1">
    <source>
        <dbReference type="PROSITE" id="PS51384"/>
    </source>
</evidence>
<dbReference type="InterPro" id="IPR017927">
    <property type="entry name" value="FAD-bd_FR_type"/>
</dbReference>
<dbReference type="PANTHER" id="PTHR30157">
    <property type="entry name" value="FERRIC REDUCTASE, NADPH-DEPENDENT"/>
    <property type="match status" value="1"/>
</dbReference>
<dbReference type="Pfam" id="PF08021">
    <property type="entry name" value="FAD_binding_9"/>
    <property type="match status" value="1"/>
</dbReference>
<dbReference type="InterPro" id="IPR007037">
    <property type="entry name" value="SIP_rossman_dom"/>
</dbReference>
<dbReference type="CDD" id="cd06193">
    <property type="entry name" value="siderophore_interacting"/>
    <property type="match status" value="1"/>
</dbReference>
<name>A0A918FER9_AGRME</name>
<dbReference type="EMBL" id="BMRJ01000002">
    <property type="protein sequence ID" value="GGR31227.1"/>
    <property type="molecule type" value="Genomic_DNA"/>
</dbReference>
<gene>
    <name evidence="2" type="ORF">GCM10010196_26800</name>
</gene>
<organism evidence="2 3">
    <name type="scientific">Agromyces mediolanus</name>
    <name type="common">Corynebacterium mediolanum</name>
    <dbReference type="NCBI Taxonomy" id="41986"/>
    <lineage>
        <taxon>Bacteria</taxon>
        <taxon>Bacillati</taxon>
        <taxon>Actinomycetota</taxon>
        <taxon>Actinomycetes</taxon>
        <taxon>Micrococcales</taxon>
        <taxon>Microbacteriaceae</taxon>
        <taxon>Agromyces</taxon>
    </lineage>
</organism>
<dbReference type="PANTHER" id="PTHR30157:SF0">
    <property type="entry name" value="NADPH-DEPENDENT FERRIC-CHELATE REDUCTASE"/>
    <property type="match status" value="1"/>
</dbReference>